<sequence>MRCGDPESVTEPDPARPDPDRANRIRLPLSISMMKTTLSRSPLMIAAHWRRHQGIRSGAGELSPPCSLLSVVIDLEGLRRRKRSSLVVEGLVPDGSRGYHDRRGWSSEIRLCAYRLEMVFERSYILFECMCACSFRLFVDNVENTMLDFYG</sequence>
<proteinExistence type="predicted"/>
<feature type="region of interest" description="Disordered" evidence="1">
    <location>
        <begin position="1"/>
        <end position="22"/>
    </location>
</feature>
<organism evidence="2 3">
    <name type="scientific">Ensete ventricosum</name>
    <name type="common">Abyssinian banana</name>
    <name type="synonym">Musa ensete</name>
    <dbReference type="NCBI Taxonomy" id="4639"/>
    <lineage>
        <taxon>Eukaryota</taxon>
        <taxon>Viridiplantae</taxon>
        <taxon>Streptophyta</taxon>
        <taxon>Embryophyta</taxon>
        <taxon>Tracheophyta</taxon>
        <taxon>Spermatophyta</taxon>
        <taxon>Magnoliopsida</taxon>
        <taxon>Liliopsida</taxon>
        <taxon>Zingiberales</taxon>
        <taxon>Musaceae</taxon>
        <taxon>Ensete</taxon>
    </lineage>
</organism>
<protein>
    <submittedName>
        <fullName evidence="2">Uncharacterized protein</fullName>
    </submittedName>
</protein>
<dbReference type="Proteomes" id="UP000287651">
    <property type="component" value="Unassembled WGS sequence"/>
</dbReference>
<accession>A0A426ZWG1</accession>
<reference evidence="2 3" key="1">
    <citation type="journal article" date="2014" name="Agronomy (Basel)">
        <title>A Draft Genome Sequence for Ensete ventricosum, the Drought-Tolerant Tree Against Hunger.</title>
        <authorList>
            <person name="Harrison J."/>
            <person name="Moore K.A."/>
            <person name="Paszkiewicz K."/>
            <person name="Jones T."/>
            <person name="Grant M."/>
            <person name="Ambacheew D."/>
            <person name="Muzemil S."/>
            <person name="Studholme D.J."/>
        </authorList>
    </citation>
    <scope>NUCLEOTIDE SEQUENCE [LARGE SCALE GENOMIC DNA]</scope>
</reference>
<evidence type="ECO:0000313" key="2">
    <source>
        <dbReference type="EMBL" id="RRT68280.1"/>
    </source>
</evidence>
<evidence type="ECO:0000256" key="1">
    <source>
        <dbReference type="SAM" id="MobiDB-lite"/>
    </source>
</evidence>
<dbReference type="EMBL" id="AMZH03004745">
    <property type="protein sequence ID" value="RRT68280.1"/>
    <property type="molecule type" value="Genomic_DNA"/>
</dbReference>
<dbReference type="AlphaFoldDB" id="A0A426ZWG1"/>
<comment type="caution">
    <text evidence="2">The sequence shown here is derived from an EMBL/GenBank/DDBJ whole genome shotgun (WGS) entry which is preliminary data.</text>
</comment>
<name>A0A426ZWG1_ENSVE</name>
<gene>
    <name evidence="2" type="ORF">B296_00038440</name>
</gene>
<evidence type="ECO:0000313" key="3">
    <source>
        <dbReference type="Proteomes" id="UP000287651"/>
    </source>
</evidence>
<feature type="compositionally biased region" description="Basic and acidic residues" evidence="1">
    <location>
        <begin position="13"/>
        <end position="22"/>
    </location>
</feature>